<name>A0A7S8HF21_9BACI</name>
<dbReference type="EMBL" id="CP049742">
    <property type="protein sequence ID" value="QPC46459.1"/>
    <property type="molecule type" value="Genomic_DNA"/>
</dbReference>
<evidence type="ECO:0000256" key="4">
    <source>
        <dbReference type="ARBA" id="ARBA00022806"/>
    </source>
</evidence>
<dbReference type="SUPFAM" id="SSF52540">
    <property type="entry name" value="P-loop containing nucleoside triphosphate hydrolases"/>
    <property type="match status" value="1"/>
</dbReference>
<keyword evidence="5" id="KW-0067">ATP-binding</keyword>
<dbReference type="InterPro" id="IPR050534">
    <property type="entry name" value="Coronavir_polyprotein_1ab"/>
</dbReference>
<comment type="similarity">
    <text evidence="1">Belongs to the DNA2/NAM7 helicase family.</text>
</comment>
<dbReference type="Pfam" id="PF13087">
    <property type="entry name" value="AAA_12"/>
    <property type="match status" value="1"/>
</dbReference>
<evidence type="ECO:0000256" key="6">
    <source>
        <dbReference type="SAM" id="Coils"/>
    </source>
</evidence>
<keyword evidence="4" id="KW-0347">Helicase</keyword>
<feature type="coiled-coil region" evidence="6">
    <location>
        <begin position="106"/>
        <end position="133"/>
    </location>
</feature>
<dbReference type="CDD" id="cd18808">
    <property type="entry name" value="SF1_C_Upf1"/>
    <property type="match status" value="1"/>
</dbReference>
<evidence type="ECO:0000259" key="8">
    <source>
        <dbReference type="Pfam" id="PF13087"/>
    </source>
</evidence>
<evidence type="ECO:0000256" key="3">
    <source>
        <dbReference type="ARBA" id="ARBA00022801"/>
    </source>
</evidence>
<keyword evidence="10" id="KW-1185">Reference proteome</keyword>
<feature type="domain" description="DNA2/NAM7 helicase-like C-terminal" evidence="8">
    <location>
        <begin position="390"/>
        <end position="585"/>
    </location>
</feature>
<dbReference type="GO" id="GO:0016787">
    <property type="term" value="F:hydrolase activity"/>
    <property type="evidence" value="ECO:0007669"/>
    <property type="project" value="UniProtKB-KW"/>
</dbReference>
<accession>A0A7S8HF21</accession>
<evidence type="ECO:0000313" key="9">
    <source>
        <dbReference type="EMBL" id="QPC46459.1"/>
    </source>
</evidence>
<evidence type="ECO:0000256" key="1">
    <source>
        <dbReference type="ARBA" id="ARBA00007913"/>
    </source>
</evidence>
<keyword evidence="3" id="KW-0378">Hydrolase</keyword>
<dbReference type="Pfam" id="PF13086">
    <property type="entry name" value="AAA_11"/>
    <property type="match status" value="1"/>
</dbReference>
<reference evidence="9 10" key="1">
    <citation type="submission" date="2019-07" db="EMBL/GenBank/DDBJ databases">
        <title>Genome sequence of 2 isolates from Red Sea Mangroves.</title>
        <authorList>
            <person name="Sefrji F."/>
            <person name="Michoud G."/>
            <person name="Merlino G."/>
            <person name="Daffonchio D."/>
        </authorList>
    </citation>
    <scope>NUCLEOTIDE SEQUENCE [LARGE SCALE GENOMIC DNA]</scope>
    <source>
        <strain evidence="9 10">R1DC41</strain>
    </source>
</reference>
<dbReference type="InterPro" id="IPR041679">
    <property type="entry name" value="DNA2/NAM7-like_C"/>
</dbReference>
<gene>
    <name evidence="9" type="ORF">G8O30_05515</name>
</gene>
<organism evidence="9 10">
    <name type="scientific">Mangrovibacillus cuniculi</name>
    <dbReference type="NCBI Taxonomy" id="2593652"/>
    <lineage>
        <taxon>Bacteria</taxon>
        <taxon>Bacillati</taxon>
        <taxon>Bacillota</taxon>
        <taxon>Bacilli</taxon>
        <taxon>Bacillales</taxon>
        <taxon>Bacillaceae</taxon>
        <taxon>Mangrovibacillus</taxon>
    </lineage>
</organism>
<dbReference type="Proteomes" id="UP000593626">
    <property type="component" value="Chromosome"/>
</dbReference>
<dbReference type="GO" id="GO:0043139">
    <property type="term" value="F:5'-3' DNA helicase activity"/>
    <property type="evidence" value="ECO:0007669"/>
    <property type="project" value="TreeGrafter"/>
</dbReference>
<sequence>MLETLQKLCKQWEKALLQEAEYVQKFGAKRFPFIDAVRIEQSEDVSIYEAQLSTGSDSKSLPVSMPLEIELNKKRYAAEVLFREDDYVVLEIGHSLGTEIPNGEILVESSFLLKQLMKRLEEVREEKTPLQKVHSVLKPKKKAKTASNASSSLEDIYFRTLKNPVTFVWGPPGTGKTYNLSRVIAQHYTKGKKILVLSHSNAAVDVLMENLVHVLTEKKKWKDGDVLRIGQPITPFLLHHPSVTLRKYLIQQHPEIDRLTSKVLDRQYKKTKPSIQALVNEIQTHENNENTSFSKWRKKEKEAIEDAAVIGTTISKASIDKQIYTKYYDLVVIDEASMINIPQIAFCSTLAEKTLIAGDFKQLPPIAQSREKLAMKWLQQDIFHAAGVASAFDKTYSHPQAVLLTQQRRMHQDISSFTNKYIYHDLVGDHPSILSGKRGIHSLAPFPNKASQFIDTTGFGEFTLRDSRGQSRLNPFHAILQLQLTLEAVNNGITSIGLMTPYAAQAQLLKRLIQDFFPLINGEHDIFAATVHQFQGEEKDLVIFDSVDSPPEYRASLMLTKEEHERLLTVAFTRSKSKFFHIGHRRFLETKLPKEHLLQKWIHEQQKHNTIVSKESIGNWIHQLDNRLLFTNGNTAMWNRDIERSKKSIVMGGPIRNNQGLEHISSRDVRKVWVGECSPPTGWEHVKKDCTFSFFIADEKVLWLQIAIPNLVFRPYVSIRINSPNAVEWLQNIILSNKEKNALNKRA</sequence>
<dbReference type="RefSeq" id="WP_239673981.1">
    <property type="nucleotide sequence ID" value="NZ_CP049742.1"/>
</dbReference>
<dbReference type="PANTHER" id="PTHR43788:SF8">
    <property type="entry name" value="DNA-BINDING PROTEIN SMUBP-2"/>
    <property type="match status" value="1"/>
</dbReference>
<feature type="domain" description="DNA2/NAM7 helicase helicase" evidence="7">
    <location>
        <begin position="151"/>
        <end position="369"/>
    </location>
</feature>
<dbReference type="AlphaFoldDB" id="A0A7S8HF21"/>
<evidence type="ECO:0000256" key="2">
    <source>
        <dbReference type="ARBA" id="ARBA00022741"/>
    </source>
</evidence>
<dbReference type="InterPro" id="IPR047187">
    <property type="entry name" value="SF1_C_Upf1"/>
</dbReference>
<evidence type="ECO:0000256" key="5">
    <source>
        <dbReference type="ARBA" id="ARBA00022840"/>
    </source>
</evidence>
<dbReference type="PANTHER" id="PTHR43788">
    <property type="entry name" value="DNA2/NAM7 HELICASE FAMILY MEMBER"/>
    <property type="match status" value="1"/>
</dbReference>
<evidence type="ECO:0000313" key="10">
    <source>
        <dbReference type="Proteomes" id="UP000593626"/>
    </source>
</evidence>
<proteinExistence type="inferred from homology"/>
<dbReference type="KEGG" id="mcui:G8O30_05515"/>
<keyword evidence="6" id="KW-0175">Coiled coil</keyword>
<keyword evidence="2" id="KW-0547">Nucleotide-binding</keyword>
<dbReference type="GO" id="GO:0005524">
    <property type="term" value="F:ATP binding"/>
    <property type="evidence" value="ECO:0007669"/>
    <property type="project" value="UniProtKB-KW"/>
</dbReference>
<dbReference type="InterPro" id="IPR041677">
    <property type="entry name" value="DNA2/NAM7_AAA_11"/>
</dbReference>
<evidence type="ECO:0000259" key="7">
    <source>
        <dbReference type="Pfam" id="PF13086"/>
    </source>
</evidence>
<protein>
    <submittedName>
        <fullName evidence="9">AAA family ATPase</fullName>
    </submittedName>
</protein>
<dbReference type="Gene3D" id="3.40.50.300">
    <property type="entry name" value="P-loop containing nucleotide triphosphate hydrolases"/>
    <property type="match status" value="2"/>
</dbReference>
<dbReference type="InterPro" id="IPR027417">
    <property type="entry name" value="P-loop_NTPase"/>
</dbReference>